<keyword evidence="3" id="KW-1185">Reference proteome</keyword>
<dbReference type="PANTHER" id="PTHR33112">
    <property type="entry name" value="DOMAIN PROTEIN, PUTATIVE-RELATED"/>
    <property type="match status" value="1"/>
</dbReference>
<evidence type="ECO:0000259" key="1">
    <source>
        <dbReference type="Pfam" id="PF06985"/>
    </source>
</evidence>
<protein>
    <submittedName>
        <fullName evidence="2">Heterokaryon incompatibility protein-domain-containing protein</fullName>
    </submittedName>
</protein>
<accession>A0AAE0U3S7</accession>
<evidence type="ECO:0000313" key="2">
    <source>
        <dbReference type="EMBL" id="KAK3389812.1"/>
    </source>
</evidence>
<evidence type="ECO:0000313" key="3">
    <source>
        <dbReference type="Proteomes" id="UP001285441"/>
    </source>
</evidence>
<dbReference type="Pfam" id="PF06985">
    <property type="entry name" value="HET"/>
    <property type="match status" value="1"/>
</dbReference>
<comment type="caution">
    <text evidence="2">The sequence shown here is derived from an EMBL/GenBank/DDBJ whole genome shotgun (WGS) entry which is preliminary data.</text>
</comment>
<dbReference type="PANTHER" id="PTHR33112:SF8">
    <property type="entry name" value="HETEROKARYON INCOMPATIBILITY DOMAIN-CONTAINING PROTEIN"/>
    <property type="match status" value="1"/>
</dbReference>
<name>A0AAE0U3S7_9PEZI</name>
<dbReference type="Proteomes" id="UP001285441">
    <property type="component" value="Unassembled WGS sequence"/>
</dbReference>
<feature type="non-terminal residue" evidence="2">
    <location>
        <position position="1"/>
    </location>
</feature>
<dbReference type="AlphaFoldDB" id="A0AAE0U3S7"/>
<gene>
    <name evidence="2" type="ORF">B0H63DRAFT_391010</name>
</gene>
<proteinExistence type="predicted"/>
<reference evidence="2" key="2">
    <citation type="submission" date="2023-06" db="EMBL/GenBank/DDBJ databases">
        <authorList>
            <consortium name="Lawrence Berkeley National Laboratory"/>
            <person name="Haridas S."/>
            <person name="Hensen N."/>
            <person name="Bonometti L."/>
            <person name="Westerberg I."/>
            <person name="Brannstrom I.O."/>
            <person name="Guillou S."/>
            <person name="Cros-Aarteil S."/>
            <person name="Calhoun S."/>
            <person name="Kuo A."/>
            <person name="Mondo S."/>
            <person name="Pangilinan J."/>
            <person name="Riley R."/>
            <person name="LaButti K."/>
            <person name="Andreopoulos B."/>
            <person name="Lipzen A."/>
            <person name="Chen C."/>
            <person name="Yanf M."/>
            <person name="Daum C."/>
            <person name="Ng V."/>
            <person name="Clum A."/>
            <person name="Steindorff A."/>
            <person name="Ohm R."/>
            <person name="Martin F."/>
            <person name="Silar P."/>
            <person name="Natvig D."/>
            <person name="Lalanne C."/>
            <person name="Gautier V."/>
            <person name="Ament-velasquez S.L."/>
            <person name="Kruys A."/>
            <person name="Hutchinson M.I."/>
            <person name="Powell A.J."/>
            <person name="Barry K."/>
            <person name="Miller A.N."/>
            <person name="Grigoriev I.V."/>
            <person name="Debuchy R."/>
            <person name="Gladieux P."/>
            <person name="Thoren M.H."/>
            <person name="Johannesson H."/>
        </authorList>
    </citation>
    <scope>NUCLEOTIDE SEQUENCE</scope>
    <source>
        <strain evidence="2">CBS 232.78</strain>
    </source>
</reference>
<reference evidence="2" key="1">
    <citation type="journal article" date="2023" name="Mol. Phylogenet. Evol.">
        <title>Genome-scale phylogeny and comparative genomics of the fungal order Sordariales.</title>
        <authorList>
            <person name="Hensen N."/>
            <person name="Bonometti L."/>
            <person name="Westerberg I."/>
            <person name="Brannstrom I.O."/>
            <person name="Guillou S."/>
            <person name="Cros-Aarteil S."/>
            <person name="Calhoun S."/>
            <person name="Haridas S."/>
            <person name="Kuo A."/>
            <person name="Mondo S."/>
            <person name="Pangilinan J."/>
            <person name="Riley R."/>
            <person name="LaButti K."/>
            <person name="Andreopoulos B."/>
            <person name="Lipzen A."/>
            <person name="Chen C."/>
            <person name="Yan M."/>
            <person name="Daum C."/>
            <person name="Ng V."/>
            <person name="Clum A."/>
            <person name="Steindorff A."/>
            <person name="Ohm R.A."/>
            <person name="Martin F."/>
            <person name="Silar P."/>
            <person name="Natvig D.O."/>
            <person name="Lalanne C."/>
            <person name="Gautier V."/>
            <person name="Ament-Velasquez S.L."/>
            <person name="Kruys A."/>
            <person name="Hutchinson M.I."/>
            <person name="Powell A.J."/>
            <person name="Barry K."/>
            <person name="Miller A.N."/>
            <person name="Grigoriev I.V."/>
            <person name="Debuchy R."/>
            <person name="Gladieux P."/>
            <person name="Hiltunen Thoren M."/>
            <person name="Johannesson H."/>
        </authorList>
    </citation>
    <scope>NUCLEOTIDE SEQUENCE</scope>
    <source>
        <strain evidence="2">CBS 232.78</strain>
    </source>
</reference>
<organism evidence="2 3">
    <name type="scientific">Podospora didyma</name>
    <dbReference type="NCBI Taxonomy" id="330526"/>
    <lineage>
        <taxon>Eukaryota</taxon>
        <taxon>Fungi</taxon>
        <taxon>Dikarya</taxon>
        <taxon>Ascomycota</taxon>
        <taxon>Pezizomycotina</taxon>
        <taxon>Sordariomycetes</taxon>
        <taxon>Sordariomycetidae</taxon>
        <taxon>Sordariales</taxon>
        <taxon>Podosporaceae</taxon>
        <taxon>Podospora</taxon>
    </lineage>
</organism>
<sequence>LCLSHRWGGSKIIPTTTATLEARKASIPFIDMPKTFQDAIRVTRFLGYQYLWVDSLCILQDKLDDWEKEAGKMGDIYRNAVVTTVASGATSADSGCFVGDSHSFPCELGTFTIHQGCADQEHEQHPCAVFASPPVQVQPYARRHDFRPRGPLDTRGWVLQEEIMSARSLVFAAEGAYWECLSNVASEADPMGRNWCNTATIMPNPKGGGSILASLAWCHMVENDSAREFTKESDRLVALQGLINVMGKTLGHRCQAGLWEGPGILTYQLVWQRALVAKPLARPRRQREGIINLATMPSWSWAQVNQQVHFPTAAFRAPNNSLLIEILNVDTREGNGRIAGRLTVKGIIKTVLAMPRKLEAKGRNPWL</sequence>
<feature type="domain" description="Heterokaryon incompatibility" evidence="1">
    <location>
        <begin position="2"/>
        <end position="161"/>
    </location>
</feature>
<dbReference type="EMBL" id="JAULSW010000002">
    <property type="protein sequence ID" value="KAK3389812.1"/>
    <property type="molecule type" value="Genomic_DNA"/>
</dbReference>
<dbReference type="InterPro" id="IPR010730">
    <property type="entry name" value="HET"/>
</dbReference>